<accession>A0A0G0K928</accession>
<dbReference type="PANTHER" id="PTHR30582:SF2">
    <property type="entry name" value="L,D-TRANSPEPTIDASE YCIB-RELATED"/>
    <property type="match status" value="1"/>
</dbReference>
<evidence type="ECO:0000313" key="10">
    <source>
        <dbReference type="Proteomes" id="UP000034738"/>
    </source>
</evidence>
<keyword evidence="3 6" id="KW-0133">Cell shape</keyword>
<dbReference type="AlphaFoldDB" id="A0A0G0K928"/>
<gene>
    <name evidence="9" type="ORF">US95_C0005G0015</name>
</gene>
<keyword evidence="4 6" id="KW-0573">Peptidoglycan synthesis</keyword>
<keyword evidence="7" id="KW-0812">Transmembrane</keyword>
<keyword evidence="7" id="KW-0472">Membrane</keyword>
<feature type="active site" description="Nucleophile" evidence="6">
    <location>
        <position position="186"/>
    </location>
</feature>
<dbReference type="CDD" id="cd16913">
    <property type="entry name" value="YkuD_like"/>
    <property type="match status" value="1"/>
</dbReference>
<dbReference type="GO" id="GO:0005576">
    <property type="term" value="C:extracellular region"/>
    <property type="evidence" value="ECO:0007669"/>
    <property type="project" value="TreeGrafter"/>
</dbReference>
<protein>
    <submittedName>
        <fullName evidence="9">ErfK/YbiS/YcfS/YnhG family protein</fullName>
    </submittedName>
</protein>
<feature type="active site" description="Proton donor/acceptor" evidence="6">
    <location>
        <position position="170"/>
    </location>
</feature>
<dbReference type="InterPro" id="IPR050979">
    <property type="entry name" value="LD-transpeptidase"/>
</dbReference>
<evidence type="ECO:0000256" key="7">
    <source>
        <dbReference type="SAM" id="Phobius"/>
    </source>
</evidence>
<dbReference type="GO" id="GO:0071555">
    <property type="term" value="P:cell wall organization"/>
    <property type="evidence" value="ECO:0007669"/>
    <property type="project" value="UniProtKB-UniRule"/>
</dbReference>
<dbReference type="SUPFAM" id="SSF141523">
    <property type="entry name" value="L,D-transpeptidase catalytic domain-like"/>
    <property type="match status" value="1"/>
</dbReference>
<name>A0A0G0K928_9BACT</name>
<evidence type="ECO:0000256" key="5">
    <source>
        <dbReference type="ARBA" id="ARBA00023316"/>
    </source>
</evidence>
<evidence type="ECO:0000256" key="6">
    <source>
        <dbReference type="PROSITE-ProRule" id="PRU01373"/>
    </source>
</evidence>
<evidence type="ECO:0000256" key="2">
    <source>
        <dbReference type="ARBA" id="ARBA00022679"/>
    </source>
</evidence>
<keyword evidence="7" id="KW-1133">Transmembrane helix</keyword>
<sequence>MHKDSGKNLLIVLSAVFVILFVYIFADRDREEIRSVEQNIISPDLSGNIDLNKKVGSWHGSRIDLPPNVFNVDDNKVLSVVPREERWVEVDLSEQKLTAWENGEVFLESLVSTGLPWWPTPQGEFVIWLKVRATLMEGGEGRYYYNLPNVPYVMFIENAEIPRSRGYGLHGTYWHNDFGTVHSHGCVNLPTEVAKELYYWTYPMLSNDHRTVYSSNDNPGTKIVIHE</sequence>
<dbReference type="Gene3D" id="2.40.440.10">
    <property type="entry name" value="L,D-transpeptidase catalytic domain-like"/>
    <property type="match status" value="1"/>
</dbReference>
<evidence type="ECO:0000313" key="9">
    <source>
        <dbReference type="EMBL" id="KKQ75362.1"/>
    </source>
</evidence>
<dbReference type="InterPro" id="IPR038063">
    <property type="entry name" value="Transpep_catalytic_dom"/>
</dbReference>
<dbReference type="Proteomes" id="UP000034738">
    <property type="component" value="Unassembled WGS sequence"/>
</dbReference>
<feature type="domain" description="L,D-TPase catalytic" evidence="8">
    <location>
        <begin position="86"/>
        <end position="226"/>
    </location>
</feature>
<proteinExistence type="predicted"/>
<organism evidence="9 10">
    <name type="scientific">Candidatus Woesebacteria bacterium GW2011_GWB1_38_5</name>
    <dbReference type="NCBI Taxonomy" id="1618568"/>
    <lineage>
        <taxon>Bacteria</taxon>
        <taxon>Candidatus Woeseibacteriota</taxon>
    </lineage>
</organism>
<comment type="caution">
    <text evidence="9">The sequence shown here is derived from an EMBL/GenBank/DDBJ whole genome shotgun (WGS) entry which is preliminary data.</text>
</comment>
<keyword evidence="5 6" id="KW-0961">Cell wall biogenesis/degradation</keyword>
<dbReference type="GO" id="GO:0008360">
    <property type="term" value="P:regulation of cell shape"/>
    <property type="evidence" value="ECO:0007669"/>
    <property type="project" value="UniProtKB-UniRule"/>
</dbReference>
<dbReference type="GO" id="GO:0018104">
    <property type="term" value="P:peptidoglycan-protein cross-linking"/>
    <property type="evidence" value="ECO:0007669"/>
    <property type="project" value="TreeGrafter"/>
</dbReference>
<dbReference type="GO" id="GO:0071972">
    <property type="term" value="F:peptidoglycan L,D-transpeptidase activity"/>
    <property type="evidence" value="ECO:0007669"/>
    <property type="project" value="TreeGrafter"/>
</dbReference>
<dbReference type="GO" id="GO:0016740">
    <property type="term" value="F:transferase activity"/>
    <property type="evidence" value="ECO:0007669"/>
    <property type="project" value="UniProtKB-KW"/>
</dbReference>
<dbReference type="PATRIC" id="fig|1618568.3.peg.138"/>
<dbReference type="PANTHER" id="PTHR30582">
    <property type="entry name" value="L,D-TRANSPEPTIDASE"/>
    <property type="match status" value="1"/>
</dbReference>
<comment type="pathway">
    <text evidence="1 6">Cell wall biogenesis; peptidoglycan biosynthesis.</text>
</comment>
<keyword evidence="2" id="KW-0808">Transferase</keyword>
<evidence type="ECO:0000256" key="4">
    <source>
        <dbReference type="ARBA" id="ARBA00022984"/>
    </source>
</evidence>
<dbReference type="InterPro" id="IPR005490">
    <property type="entry name" value="LD_TPept_cat_dom"/>
</dbReference>
<dbReference type="EMBL" id="LBUY01000005">
    <property type="protein sequence ID" value="KKQ75362.1"/>
    <property type="molecule type" value="Genomic_DNA"/>
</dbReference>
<evidence type="ECO:0000256" key="1">
    <source>
        <dbReference type="ARBA" id="ARBA00004752"/>
    </source>
</evidence>
<evidence type="ECO:0000256" key="3">
    <source>
        <dbReference type="ARBA" id="ARBA00022960"/>
    </source>
</evidence>
<dbReference type="Pfam" id="PF03734">
    <property type="entry name" value="YkuD"/>
    <property type="match status" value="1"/>
</dbReference>
<dbReference type="UniPathway" id="UPA00219"/>
<dbReference type="PROSITE" id="PS52029">
    <property type="entry name" value="LD_TPASE"/>
    <property type="match status" value="1"/>
</dbReference>
<feature type="transmembrane region" description="Helical" evidence="7">
    <location>
        <begin position="6"/>
        <end position="26"/>
    </location>
</feature>
<evidence type="ECO:0000259" key="8">
    <source>
        <dbReference type="PROSITE" id="PS52029"/>
    </source>
</evidence>
<reference evidence="9 10" key="1">
    <citation type="journal article" date="2015" name="Nature">
        <title>rRNA introns, odd ribosomes, and small enigmatic genomes across a large radiation of phyla.</title>
        <authorList>
            <person name="Brown C.T."/>
            <person name="Hug L.A."/>
            <person name="Thomas B.C."/>
            <person name="Sharon I."/>
            <person name="Castelle C.J."/>
            <person name="Singh A."/>
            <person name="Wilkins M.J."/>
            <person name="Williams K.H."/>
            <person name="Banfield J.F."/>
        </authorList>
    </citation>
    <scope>NUCLEOTIDE SEQUENCE [LARGE SCALE GENOMIC DNA]</scope>
</reference>